<sequence>MQWGEGLQQFLEMKHQTKLSNMTLITNFMSNLGLFKKYTNQIYGITGTLGDQTELDMLKKLYNGIETCKIPLFRRRKLYELEGLVIAEEDEWFRTVCNVVKHQVTSTVYRGPRAALIICSGGNVHLDHQMLMGDEIGDEMVMPLPYLEQREDASQKKLKTIAMNLRAAKTMQRILDWWTTSMPIMVHCGPRGWVLSKNNWEDFWSLGLDEEVESNIGNACFRLVEEAARRQGMDVHIADLYDVPTWKLREPSLPYSLCICTGAQFHFLDADIPSIRKWWCLQILEKLSVARHGQHFGQRFAFWTEAAEQLMAGSLPPIYRISRPQIVKEEQIEVEELPLTLKHMYQAEYIVRNSSGLFTGQVQEPSFMLMDHDDQMNAWRVLEESTEWDAKEPFMFIFENIQDMEAFMLICRDTLNLREVREVENSLSKDDMSGNDWQQSTLLAPRSVQDMQLGGKCIRGPNHLWSIHTHGSSNVGAIVRQSIKSSIVSDSVLYVYNRTGKDGKKVLPPVVLKHLKRCF</sequence>
<proteinExistence type="predicted"/>
<dbReference type="InterPro" id="IPR000185">
    <property type="entry name" value="SecA"/>
</dbReference>
<dbReference type="EMBL" id="JAAMOB010000003">
    <property type="protein sequence ID" value="KAF4115305.1"/>
    <property type="molecule type" value="Genomic_DNA"/>
</dbReference>
<dbReference type="GO" id="GO:0006605">
    <property type="term" value="P:protein targeting"/>
    <property type="evidence" value="ECO:0007669"/>
    <property type="project" value="InterPro"/>
</dbReference>
<dbReference type="PANTHER" id="PTHR30612:SF0">
    <property type="entry name" value="CHLOROPLAST PROTEIN-TRANSPORTING ATPASE"/>
    <property type="match status" value="1"/>
</dbReference>
<dbReference type="Proteomes" id="UP000579812">
    <property type="component" value="Unassembled WGS sequence"/>
</dbReference>
<accession>A0A7J6D8F5</accession>
<dbReference type="AlphaFoldDB" id="A0A7J6D8F5"/>
<dbReference type="FunFam" id="3.40.50.300:FF:003501">
    <property type="entry name" value="Si:dkey-187j14.7"/>
    <property type="match status" value="1"/>
</dbReference>
<dbReference type="PANTHER" id="PTHR30612">
    <property type="entry name" value="SECA INNER MEMBRANE COMPONENT OF SEC PROTEIN SECRETION SYSTEM"/>
    <property type="match status" value="1"/>
</dbReference>
<keyword evidence="2" id="KW-1185">Reference proteome</keyword>
<dbReference type="GO" id="GO:0006886">
    <property type="term" value="P:intracellular protein transport"/>
    <property type="evidence" value="ECO:0007669"/>
    <property type="project" value="InterPro"/>
</dbReference>
<evidence type="ECO:0000313" key="2">
    <source>
        <dbReference type="Proteomes" id="UP000579812"/>
    </source>
</evidence>
<protein>
    <submittedName>
        <fullName evidence="1">Uncharacterized protein</fullName>
    </submittedName>
</protein>
<reference evidence="1 2" key="1">
    <citation type="submission" date="2020-04" db="EMBL/GenBank/DDBJ databases">
        <title>Chromosome-level genome assembly of a cyprinid fish Onychostoma macrolepis by integration of Nanopore Sequencing, Bionano and Hi-C technology.</title>
        <authorList>
            <person name="Wang D."/>
        </authorList>
    </citation>
    <scope>NUCLEOTIDE SEQUENCE [LARGE SCALE GENOMIC DNA]</scope>
    <source>
        <strain evidence="1">SWU-2019</strain>
        <tissue evidence="1">Muscle</tissue>
    </source>
</reference>
<dbReference type="GO" id="GO:0005524">
    <property type="term" value="F:ATP binding"/>
    <property type="evidence" value="ECO:0007669"/>
    <property type="project" value="InterPro"/>
</dbReference>
<organism evidence="1 2">
    <name type="scientific">Onychostoma macrolepis</name>
    <dbReference type="NCBI Taxonomy" id="369639"/>
    <lineage>
        <taxon>Eukaryota</taxon>
        <taxon>Metazoa</taxon>
        <taxon>Chordata</taxon>
        <taxon>Craniata</taxon>
        <taxon>Vertebrata</taxon>
        <taxon>Euteleostomi</taxon>
        <taxon>Actinopterygii</taxon>
        <taxon>Neopterygii</taxon>
        <taxon>Teleostei</taxon>
        <taxon>Ostariophysi</taxon>
        <taxon>Cypriniformes</taxon>
        <taxon>Cyprinidae</taxon>
        <taxon>Acrossocheilinae</taxon>
        <taxon>Onychostoma</taxon>
    </lineage>
</organism>
<comment type="caution">
    <text evidence="1">The sequence shown here is derived from an EMBL/GenBank/DDBJ whole genome shotgun (WGS) entry which is preliminary data.</text>
</comment>
<gene>
    <name evidence="1" type="ORF">G5714_002794</name>
</gene>
<name>A0A7J6D8F5_9TELE</name>
<evidence type="ECO:0000313" key="1">
    <source>
        <dbReference type="EMBL" id="KAF4115305.1"/>
    </source>
</evidence>